<organism evidence="2">
    <name type="scientific">marine metagenome</name>
    <dbReference type="NCBI Taxonomy" id="408172"/>
    <lineage>
        <taxon>unclassified sequences</taxon>
        <taxon>metagenomes</taxon>
        <taxon>ecological metagenomes</taxon>
    </lineage>
</organism>
<evidence type="ECO:0000313" key="2">
    <source>
        <dbReference type="EMBL" id="SVA41527.1"/>
    </source>
</evidence>
<feature type="non-terminal residue" evidence="2">
    <location>
        <position position="1"/>
    </location>
</feature>
<protein>
    <recommendedName>
        <fullName evidence="1">SET domain-containing protein</fullName>
    </recommendedName>
</protein>
<proteinExistence type="predicted"/>
<dbReference type="Pfam" id="PF00856">
    <property type="entry name" value="SET"/>
    <property type="match status" value="1"/>
</dbReference>
<sequence>VPPIRCWRSPKVEVRGGALAGKGVFAVEPIAAREVVAVKAGHIVDRDEVVRLTAEIGDQSLQIDNDLYLSPRTAEEVEQTSIRMNHSCDANVGFRGQVIYVAMRDIA</sequence>
<dbReference type="AlphaFoldDB" id="A0A381VPG4"/>
<reference evidence="2" key="1">
    <citation type="submission" date="2018-05" db="EMBL/GenBank/DDBJ databases">
        <authorList>
            <person name="Lanie J.A."/>
            <person name="Ng W.-L."/>
            <person name="Kazmierczak K.M."/>
            <person name="Andrzejewski T.M."/>
            <person name="Davidsen T.M."/>
            <person name="Wayne K.J."/>
            <person name="Tettelin H."/>
            <person name="Glass J.I."/>
            <person name="Rusch D."/>
            <person name="Podicherti R."/>
            <person name="Tsui H.-C.T."/>
            <person name="Winkler M.E."/>
        </authorList>
    </citation>
    <scope>NUCLEOTIDE SEQUENCE</scope>
</reference>
<dbReference type="InterPro" id="IPR001214">
    <property type="entry name" value="SET_dom"/>
</dbReference>
<feature type="non-terminal residue" evidence="2">
    <location>
        <position position="107"/>
    </location>
</feature>
<feature type="domain" description="SET" evidence="1">
    <location>
        <begin position="21"/>
        <end position="107"/>
    </location>
</feature>
<dbReference type="SUPFAM" id="SSF82199">
    <property type="entry name" value="SET domain"/>
    <property type="match status" value="1"/>
</dbReference>
<gene>
    <name evidence="2" type="ORF">METZ01_LOCUS94381</name>
</gene>
<evidence type="ECO:0000259" key="1">
    <source>
        <dbReference type="Pfam" id="PF00856"/>
    </source>
</evidence>
<dbReference type="Gene3D" id="2.170.270.10">
    <property type="entry name" value="SET domain"/>
    <property type="match status" value="1"/>
</dbReference>
<accession>A0A381VPG4</accession>
<name>A0A381VPG4_9ZZZZ</name>
<dbReference type="EMBL" id="UINC01009253">
    <property type="protein sequence ID" value="SVA41527.1"/>
    <property type="molecule type" value="Genomic_DNA"/>
</dbReference>
<dbReference type="InterPro" id="IPR046341">
    <property type="entry name" value="SET_dom_sf"/>
</dbReference>